<feature type="domain" description="HTH myb-type" evidence="8">
    <location>
        <begin position="125"/>
        <end position="185"/>
    </location>
</feature>
<comment type="subcellular location">
    <subcellularLocation>
        <location evidence="1">Nucleus</location>
    </subcellularLocation>
</comment>
<dbReference type="GO" id="GO:0010597">
    <property type="term" value="P:green leaf volatile biosynthetic process"/>
    <property type="evidence" value="ECO:0007669"/>
    <property type="project" value="UniProtKB-ARBA"/>
</dbReference>
<accession>A0A9Q1MX77</accession>
<dbReference type="GO" id="GO:0000976">
    <property type="term" value="F:transcription cis-regulatory region binding"/>
    <property type="evidence" value="ECO:0007669"/>
    <property type="project" value="UniProtKB-ARBA"/>
</dbReference>
<dbReference type="GO" id="GO:0005634">
    <property type="term" value="C:nucleus"/>
    <property type="evidence" value="ECO:0007669"/>
    <property type="project" value="UniProtKB-SubCell"/>
</dbReference>
<dbReference type="Gene3D" id="1.10.10.60">
    <property type="entry name" value="Homeodomain-like"/>
    <property type="match status" value="1"/>
</dbReference>
<dbReference type="PROSITE" id="PS51294">
    <property type="entry name" value="HTH_MYB"/>
    <property type="match status" value="1"/>
</dbReference>
<dbReference type="OrthoDB" id="551907at2759"/>
<feature type="region of interest" description="Disordered" evidence="7">
    <location>
        <begin position="1"/>
        <end position="22"/>
    </location>
</feature>
<evidence type="ECO:0000313" key="9">
    <source>
        <dbReference type="EMBL" id="KAJ8570490.1"/>
    </source>
</evidence>
<proteinExistence type="inferred from homology"/>
<evidence type="ECO:0000256" key="1">
    <source>
        <dbReference type="ARBA" id="ARBA00004123"/>
    </source>
</evidence>
<feature type="region of interest" description="Disordered" evidence="7">
    <location>
        <begin position="108"/>
        <end position="127"/>
    </location>
</feature>
<gene>
    <name evidence="9" type="ORF">K7X08_037462</name>
</gene>
<dbReference type="SUPFAM" id="SSF46689">
    <property type="entry name" value="Homeodomain-like"/>
    <property type="match status" value="1"/>
</dbReference>
<dbReference type="Pfam" id="PF00249">
    <property type="entry name" value="Myb_DNA-binding"/>
    <property type="match status" value="1"/>
</dbReference>
<feature type="compositionally biased region" description="Basic and acidic residues" evidence="7">
    <location>
        <begin position="446"/>
        <end position="455"/>
    </location>
</feature>
<evidence type="ECO:0000256" key="5">
    <source>
        <dbReference type="ARBA" id="ARBA00023163"/>
    </source>
</evidence>
<evidence type="ECO:0000256" key="2">
    <source>
        <dbReference type="ARBA" id="ARBA00006783"/>
    </source>
</evidence>
<dbReference type="EMBL" id="JAJAGQ010000002">
    <property type="protein sequence ID" value="KAJ8570490.1"/>
    <property type="molecule type" value="Genomic_DNA"/>
</dbReference>
<keyword evidence="10" id="KW-1185">Reference proteome</keyword>
<feature type="region of interest" description="Disordered" evidence="7">
    <location>
        <begin position="181"/>
        <end position="201"/>
    </location>
</feature>
<reference evidence="10" key="1">
    <citation type="journal article" date="2023" name="Proc. Natl. Acad. Sci. U.S.A.">
        <title>Genomic and structural basis for evolution of tropane alkaloid biosynthesis.</title>
        <authorList>
            <person name="Wanga Y.-J."/>
            <person name="Taina T."/>
            <person name="Yua J.-Y."/>
            <person name="Lia J."/>
            <person name="Xua B."/>
            <person name="Chenc J."/>
            <person name="D'Auriad J.C."/>
            <person name="Huanga J.-P."/>
            <person name="Huanga S.-X."/>
        </authorList>
    </citation>
    <scope>NUCLEOTIDE SEQUENCE [LARGE SCALE GENOMIC DNA]</scope>
    <source>
        <strain evidence="10">cv. KIB-2019</strain>
    </source>
</reference>
<dbReference type="NCBIfam" id="TIGR01557">
    <property type="entry name" value="myb_SHAQKYF"/>
    <property type="match status" value="1"/>
</dbReference>
<keyword evidence="6" id="KW-0539">Nucleus</keyword>
<feature type="compositionally biased region" description="Acidic residues" evidence="7">
    <location>
        <begin position="358"/>
        <end position="373"/>
    </location>
</feature>
<dbReference type="InterPro" id="IPR025756">
    <property type="entry name" value="Myb_CC_LHEQLE"/>
</dbReference>
<keyword evidence="3" id="KW-0805">Transcription regulation</keyword>
<evidence type="ECO:0000256" key="3">
    <source>
        <dbReference type="ARBA" id="ARBA00023015"/>
    </source>
</evidence>
<comment type="similarity">
    <text evidence="2">Belongs to the MYB-CC family.</text>
</comment>
<sequence length="455" mass="51669">MSSYDPQQCKNGYLTDSTAQSEPDFQHKISLPSFIRPEFSTSQRLGPFSNVSESEKERMLHLQNELLGDFDTSYRRHPSLHFDGNQDYCTLSHDLCYSQLANMRQQSASPSLTCHNSTSSGVTHKPSKTRIRWSEDLHDRFLECVNRLGGADKATPKQILNLMDSESLTLDHVKSHLQKYRNAKHPESAGKSEKGNSPDAVTEIENKTGIKIKEALRMQLEVQRCLHEQLETQRTLQMRIEEQAKKLKMIFDQQQKTNMTLLKTRNSNISSPGVEILVVEDSDNSSNTNAKWWLILEKSASLGFIEFYWSATKSHASLRLLRGRAKGKKQSIREDLGSGEDEKVQVRRRGRPQKASKDDDEEEAVKVEDEENDDSKNTKGSVFNKDVKNQTAVNGKKRKRTSQVKEVVDSVKVENGVVNKTNSTNDLIKSVGFRQNGSKRKNKPRRAAEVGVECR</sequence>
<dbReference type="PANTHER" id="PTHR31499">
    <property type="entry name" value="MYB FAMILY TRANSCRIPTION FACTOR PHL11"/>
    <property type="match status" value="1"/>
</dbReference>
<feature type="region of interest" description="Disordered" evidence="7">
    <location>
        <begin position="434"/>
        <end position="455"/>
    </location>
</feature>
<dbReference type="Proteomes" id="UP001152561">
    <property type="component" value="Unassembled WGS sequence"/>
</dbReference>
<organism evidence="9 10">
    <name type="scientific">Anisodus acutangulus</name>
    <dbReference type="NCBI Taxonomy" id="402998"/>
    <lineage>
        <taxon>Eukaryota</taxon>
        <taxon>Viridiplantae</taxon>
        <taxon>Streptophyta</taxon>
        <taxon>Embryophyta</taxon>
        <taxon>Tracheophyta</taxon>
        <taxon>Spermatophyta</taxon>
        <taxon>Magnoliopsida</taxon>
        <taxon>eudicotyledons</taxon>
        <taxon>Gunneridae</taxon>
        <taxon>Pentapetalae</taxon>
        <taxon>asterids</taxon>
        <taxon>lamiids</taxon>
        <taxon>Solanales</taxon>
        <taxon>Solanaceae</taxon>
        <taxon>Solanoideae</taxon>
        <taxon>Hyoscyameae</taxon>
        <taxon>Anisodus</taxon>
    </lineage>
</organism>
<protein>
    <recommendedName>
        <fullName evidence="8">HTH myb-type domain-containing protein</fullName>
    </recommendedName>
</protein>
<dbReference type="InterPro" id="IPR017930">
    <property type="entry name" value="Myb_dom"/>
</dbReference>
<dbReference type="AlphaFoldDB" id="A0A9Q1MX77"/>
<keyword evidence="4" id="KW-0175">Coiled coil</keyword>
<keyword evidence="5" id="KW-0804">Transcription</keyword>
<evidence type="ECO:0000256" key="6">
    <source>
        <dbReference type="ARBA" id="ARBA00023242"/>
    </source>
</evidence>
<feature type="compositionally biased region" description="Basic and acidic residues" evidence="7">
    <location>
        <begin position="331"/>
        <end position="345"/>
    </location>
</feature>
<dbReference type="GO" id="GO:0003700">
    <property type="term" value="F:DNA-binding transcription factor activity"/>
    <property type="evidence" value="ECO:0007669"/>
    <property type="project" value="InterPro"/>
</dbReference>
<dbReference type="InterPro" id="IPR006447">
    <property type="entry name" value="Myb_dom_plants"/>
</dbReference>
<dbReference type="InterPro" id="IPR046955">
    <property type="entry name" value="PHR1-like"/>
</dbReference>
<dbReference type="PANTHER" id="PTHR31499:SF85">
    <property type="entry name" value="TRANSCRIPTION FACTOR MYB-RELATED FAMILY"/>
    <property type="match status" value="1"/>
</dbReference>
<dbReference type="Pfam" id="PF14379">
    <property type="entry name" value="Myb_CC_LHEQLE"/>
    <property type="match status" value="1"/>
</dbReference>
<dbReference type="InterPro" id="IPR009057">
    <property type="entry name" value="Homeodomain-like_sf"/>
</dbReference>
<dbReference type="InterPro" id="IPR001005">
    <property type="entry name" value="SANT/Myb"/>
</dbReference>
<name>A0A9Q1MX77_9SOLA</name>
<dbReference type="FunFam" id="1.10.10.60:FF:000007">
    <property type="entry name" value="Two-component response regulator"/>
    <property type="match status" value="1"/>
</dbReference>
<evidence type="ECO:0000313" key="10">
    <source>
        <dbReference type="Proteomes" id="UP001152561"/>
    </source>
</evidence>
<feature type="compositionally biased region" description="Polar residues" evidence="7">
    <location>
        <begin position="108"/>
        <end position="122"/>
    </location>
</feature>
<evidence type="ECO:0000256" key="7">
    <source>
        <dbReference type="SAM" id="MobiDB-lite"/>
    </source>
</evidence>
<evidence type="ECO:0000259" key="8">
    <source>
        <dbReference type="PROSITE" id="PS51294"/>
    </source>
</evidence>
<comment type="caution">
    <text evidence="9">The sequence shown here is derived from an EMBL/GenBank/DDBJ whole genome shotgun (WGS) entry which is preliminary data.</text>
</comment>
<feature type="region of interest" description="Disordered" evidence="7">
    <location>
        <begin position="329"/>
        <end position="405"/>
    </location>
</feature>
<feature type="compositionally biased region" description="Basic and acidic residues" evidence="7">
    <location>
        <begin position="184"/>
        <end position="196"/>
    </location>
</feature>
<evidence type="ECO:0000256" key="4">
    <source>
        <dbReference type="ARBA" id="ARBA00023054"/>
    </source>
</evidence>